<dbReference type="EMBL" id="JBEYXT010000334">
    <property type="protein sequence ID" value="MEU6806591.1"/>
    <property type="molecule type" value="Genomic_DNA"/>
</dbReference>
<evidence type="ECO:0000313" key="3">
    <source>
        <dbReference type="Proteomes" id="UP001551189"/>
    </source>
</evidence>
<name>A0ABV3BAZ2_9ACTN</name>
<reference evidence="2 3" key="1">
    <citation type="submission" date="2024-06" db="EMBL/GenBank/DDBJ databases">
        <title>The Natural Products Discovery Center: Release of the First 8490 Sequenced Strains for Exploring Actinobacteria Biosynthetic Diversity.</title>
        <authorList>
            <person name="Kalkreuter E."/>
            <person name="Kautsar S.A."/>
            <person name="Yang D."/>
            <person name="Bader C.D."/>
            <person name="Teijaro C.N."/>
            <person name="Fluegel L."/>
            <person name="Davis C.M."/>
            <person name="Simpson J.R."/>
            <person name="Lauterbach L."/>
            <person name="Steele A.D."/>
            <person name="Gui C."/>
            <person name="Meng S."/>
            <person name="Li G."/>
            <person name="Viehrig K."/>
            <person name="Ye F."/>
            <person name="Su P."/>
            <person name="Kiefer A.F."/>
            <person name="Nichols A."/>
            <person name="Cepeda A.J."/>
            <person name="Yan W."/>
            <person name="Fan B."/>
            <person name="Jiang Y."/>
            <person name="Adhikari A."/>
            <person name="Zheng C.-J."/>
            <person name="Schuster L."/>
            <person name="Cowan T.M."/>
            <person name="Smanski M.J."/>
            <person name="Chevrette M.G."/>
            <person name="De Carvalho L.P.S."/>
            <person name="Shen B."/>
        </authorList>
    </citation>
    <scope>NUCLEOTIDE SEQUENCE [LARGE SCALE GENOMIC DNA]</scope>
    <source>
        <strain evidence="2 3">NPDC046851</strain>
    </source>
</reference>
<dbReference type="RefSeq" id="WP_359702339.1">
    <property type="nucleotide sequence ID" value="NZ_JBEYXT010000334.1"/>
</dbReference>
<sequence length="108" mass="11245">MDVAPPADLALRRLTGFQDVPLSGVGDLAGLELRIVDQTTAGGVPGTVRLDVTQAAPTRHGAGPQPRFTVERLDSSAFRVTDPAGTPPLGDQRRGPSPEPTRGRAAPQ</sequence>
<proteinExistence type="predicted"/>
<keyword evidence="3" id="KW-1185">Reference proteome</keyword>
<organism evidence="2 3">
    <name type="scientific">Streptomyces neyagawaensis</name>
    <dbReference type="NCBI Taxonomy" id="42238"/>
    <lineage>
        <taxon>Bacteria</taxon>
        <taxon>Bacillati</taxon>
        <taxon>Actinomycetota</taxon>
        <taxon>Actinomycetes</taxon>
        <taxon>Kitasatosporales</taxon>
        <taxon>Streptomycetaceae</taxon>
        <taxon>Streptomyces</taxon>
    </lineage>
</organism>
<gene>
    <name evidence="2" type="ORF">ABZ931_37265</name>
</gene>
<protein>
    <submittedName>
        <fullName evidence="2">Uncharacterized protein</fullName>
    </submittedName>
</protein>
<evidence type="ECO:0000313" key="2">
    <source>
        <dbReference type="EMBL" id="MEU6806591.1"/>
    </source>
</evidence>
<comment type="caution">
    <text evidence="2">The sequence shown here is derived from an EMBL/GenBank/DDBJ whole genome shotgun (WGS) entry which is preliminary data.</text>
</comment>
<feature type="region of interest" description="Disordered" evidence="1">
    <location>
        <begin position="54"/>
        <end position="108"/>
    </location>
</feature>
<evidence type="ECO:0000256" key="1">
    <source>
        <dbReference type="SAM" id="MobiDB-lite"/>
    </source>
</evidence>
<dbReference type="Proteomes" id="UP001551189">
    <property type="component" value="Unassembled WGS sequence"/>
</dbReference>
<accession>A0ABV3BAZ2</accession>